<accession>A0ABR9XDZ1</accession>
<gene>
    <name evidence="1" type="ORF">IRJ18_03395</name>
</gene>
<proteinExistence type="predicted"/>
<keyword evidence="2" id="KW-1185">Reference proteome</keyword>
<evidence type="ECO:0000313" key="2">
    <source>
        <dbReference type="Proteomes" id="UP000632774"/>
    </source>
</evidence>
<dbReference type="RefSeq" id="WP_194106726.1">
    <property type="nucleotide sequence ID" value="NZ_JADFFM010000001.1"/>
</dbReference>
<organism evidence="1 2">
    <name type="scientific">Mucilaginibacter boryungensis</name>
    <dbReference type="NCBI Taxonomy" id="768480"/>
    <lineage>
        <taxon>Bacteria</taxon>
        <taxon>Pseudomonadati</taxon>
        <taxon>Bacteroidota</taxon>
        <taxon>Sphingobacteriia</taxon>
        <taxon>Sphingobacteriales</taxon>
        <taxon>Sphingobacteriaceae</taxon>
        <taxon>Mucilaginibacter</taxon>
    </lineage>
</organism>
<dbReference type="Proteomes" id="UP000632774">
    <property type="component" value="Unassembled WGS sequence"/>
</dbReference>
<comment type="caution">
    <text evidence="1">The sequence shown here is derived from an EMBL/GenBank/DDBJ whole genome shotgun (WGS) entry which is preliminary data.</text>
</comment>
<protein>
    <submittedName>
        <fullName evidence="1">Uncharacterized protein</fullName>
    </submittedName>
</protein>
<dbReference type="EMBL" id="JADFFM010000001">
    <property type="protein sequence ID" value="MBE9665392.1"/>
    <property type="molecule type" value="Genomic_DNA"/>
</dbReference>
<name>A0ABR9XDZ1_9SPHI</name>
<evidence type="ECO:0000313" key="1">
    <source>
        <dbReference type="EMBL" id="MBE9665392.1"/>
    </source>
</evidence>
<sequence length="65" mass="7396">MPIKTKTMEDRIYLLVRCTVKTTHKIIHDAITELQAGTQLQVSSTKNVKVLKTEIIQLNTKTSKN</sequence>
<reference evidence="1 2" key="1">
    <citation type="submission" date="2020-10" db="EMBL/GenBank/DDBJ databases">
        <title>Mucilaginibacter mali sp. nov., isolated from rhizosphere soil of apple orchard.</title>
        <authorList>
            <person name="Lee J.-S."/>
            <person name="Kim H.S."/>
            <person name="Kim J.-S."/>
        </authorList>
    </citation>
    <scope>NUCLEOTIDE SEQUENCE [LARGE SCALE GENOMIC DNA]</scope>
    <source>
        <strain evidence="1 2">KCTC 23157</strain>
    </source>
</reference>